<dbReference type="RefSeq" id="WP_115751851.1">
    <property type="nucleotide sequence ID" value="NZ_LARY01000001.1"/>
</dbReference>
<gene>
    <name evidence="3" type="ORF">UR08_01200</name>
</gene>
<comment type="caution">
    <text evidence="3">The sequence shown here is derived from an EMBL/GenBank/DDBJ whole genome shotgun (WGS) entry which is preliminary data.</text>
</comment>
<organism evidence="3 4">
    <name type="scientific">Listeria kieliensis</name>
    <dbReference type="NCBI Taxonomy" id="1621700"/>
    <lineage>
        <taxon>Bacteria</taxon>
        <taxon>Bacillati</taxon>
        <taxon>Bacillota</taxon>
        <taxon>Bacilli</taxon>
        <taxon>Bacillales</taxon>
        <taxon>Listeriaceae</taxon>
        <taxon>Listeria</taxon>
    </lineage>
</organism>
<dbReference type="EMBL" id="LARY01000001">
    <property type="protein sequence ID" value="RDX02179.1"/>
    <property type="molecule type" value="Genomic_DNA"/>
</dbReference>
<reference evidence="4" key="1">
    <citation type="submission" date="2015-04" db="EMBL/GenBank/DDBJ databases">
        <authorList>
            <person name="Schardt J."/>
            <person name="Mueller-Herbst S."/>
            <person name="Scherer S."/>
            <person name="Huptas C."/>
        </authorList>
    </citation>
    <scope>NUCLEOTIDE SEQUENCE [LARGE SCALE GENOMIC DNA]</scope>
    <source>
        <strain evidence="4">Kiel-L1</strain>
    </source>
</reference>
<name>A0A3D8TTQ2_9LIST</name>
<evidence type="ECO:0000313" key="4">
    <source>
        <dbReference type="Proteomes" id="UP000257055"/>
    </source>
</evidence>
<dbReference type="InterPro" id="IPR026893">
    <property type="entry name" value="Tyr/Ser_Pase_IphP-type"/>
</dbReference>
<feature type="domain" description="Tyrosine specific protein phosphatases" evidence="2">
    <location>
        <begin position="196"/>
        <end position="232"/>
    </location>
</feature>
<dbReference type="PANTHER" id="PTHR31126">
    <property type="entry name" value="TYROSINE-PROTEIN PHOSPHATASE"/>
    <property type="match status" value="1"/>
</dbReference>
<evidence type="ECO:0000256" key="1">
    <source>
        <dbReference type="ARBA" id="ARBA00009580"/>
    </source>
</evidence>
<dbReference type="AlphaFoldDB" id="A0A3D8TTQ2"/>
<dbReference type="InterPro" id="IPR029021">
    <property type="entry name" value="Prot-tyrosine_phosphatase-like"/>
</dbReference>
<dbReference type="PROSITE" id="PS50056">
    <property type="entry name" value="TYR_PHOSPHATASE_2"/>
    <property type="match status" value="1"/>
</dbReference>
<evidence type="ECO:0000313" key="3">
    <source>
        <dbReference type="EMBL" id="RDX02179.1"/>
    </source>
</evidence>
<dbReference type="Pfam" id="PF13350">
    <property type="entry name" value="Y_phosphatase3"/>
    <property type="match status" value="1"/>
</dbReference>
<sequence length="328" mass="36843">MNVTREDNHYLISWEVDEAPTGTVLYGSFHPRKDETANELAVIQNGENSFQAMIEPEKRMYFILEKPNGEIKIAAERVLDVPDVFNFRDLGGYVNRAGKSVKWGKLYRSGSLAKLTKAGEDQLKELGIHWICDLRSTAEVKTAPTPAISGILNKNIPIGAAKNELSEETKLEIPADETVYEPLMGDSYKVFVHSTSDYFTIFNALLKPQGTPFLFHCTAGKDRTGILAALLLHLLDIPEEMIFQDYAITNHFTEQILEEVGALANSFSGQEKQMALETFRPMAEARPSYLTIAFDEMKRTSGSIDLFLENEVGITREMKQNLQAQLLE</sequence>
<dbReference type="GO" id="GO:0004721">
    <property type="term" value="F:phosphoprotein phosphatase activity"/>
    <property type="evidence" value="ECO:0007669"/>
    <property type="project" value="InterPro"/>
</dbReference>
<keyword evidence="4" id="KW-1185">Reference proteome</keyword>
<dbReference type="InterPro" id="IPR000387">
    <property type="entry name" value="Tyr_Pase_dom"/>
</dbReference>
<proteinExistence type="inferred from homology"/>
<dbReference type="Gene3D" id="3.90.190.10">
    <property type="entry name" value="Protein tyrosine phosphatase superfamily"/>
    <property type="match status" value="1"/>
</dbReference>
<protein>
    <recommendedName>
        <fullName evidence="2">Tyrosine specific protein phosphatases domain-containing protein</fullName>
    </recommendedName>
</protein>
<comment type="similarity">
    <text evidence="1">Belongs to the protein-tyrosine phosphatase family.</text>
</comment>
<dbReference type="PANTHER" id="PTHR31126:SF1">
    <property type="entry name" value="TYROSINE SPECIFIC PROTEIN PHOSPHATASES DOMAIN-CONTAINING PROTEIN"/>
    <property type="match status" value="1"/>
</dbReference>
<dbReference type="PROSITE" id="PS00383">
    <property type="entry name" value="TYR_PHOSPHATASE_1"/>
    <property type="match status" value="1"/>
</dbReference>
<evidence type="ECO:0000259" key="2">
    <source>
        <dbReference type="PROSITE" id="PS50056"/>
    </source>
</evidence>
<dbReference type="SUPFAM" id="SSF52799">
    <property type="entry name" value="(Phosphotyrosine protein) phosphatases II"/>
    <property type="match status" value="1"/>
</dbReference>
<accession>A0A3D8TTQ2</accession>
<dbReference type="InterPro" id="IPR016130">
    <property type="entry name" value="Tyr_Pase_AS"/>
</dbReference>
<dbReference type="Proteomes" id="UP000257055">
    <property type="component" value="Unassembled WGS sequence"/>
</dbReference>